<dbReference type="AlphaFoldDB" id="A0A4Y2I961"/>
<evidence type="ECO:0000313" key="2">
    <source>
        <dbReference type="Proteomes" id="UP000499080"/>
    </source>
</evidence>
<name>A0A4Y2I961_ARAVE</name>
<dbReference type="Proteomes" id="UP000499080">
    <property type="component" value="Unassembled WGS sequence"/>
</dbReference>
<evidence type="ECO:0000313" key="1">
    <source>
        <dbReference type="EMBL" id="GBM74218.1"/>
    </source>
</evidence>
<sequence>VQRWSSEPSKRKLFVRGLPTANIKKIADANRWIGVPTSGGV</sequence>
<protein>
    <submittedName>
        <fullName evidence="1">Uncharacterized protein</fullName>
    </submittedName>
</protein>
<feature type="non-terminal residue" evidence="1">
    <location>
        <position position="1"/>
    </location>
</feature>
<organism evidence="1 2">
    <name type="scientific">Araneus ventricosus</name>
    <name type="common">Orbweaver spider</name>
    <name type="synonym">Epeira ventricosa</name>
    <dbReference type="NCBI Taxonomy" id="182803"/>
    <lineage>
        <taxon>Eukaryota</taxon>
        <taxon>Metazoa</taxon>
        <taxon>Ecdysozoa</taxon>
        <taxon>Arthropoda</taxon>
        <taxon>Chelicerata</taxon>
        <taxon>Arachnida</taxon>
        <taxon>Araneae</taxon>
        <taxon>Araneomorphae</taxon>
        <taxon>Entelegynae</taxon>
        <taxon>Araneoidea</taxon>
        <taxon>Araneidae</taxon>
        <taxon>Araneus</taxon>
    </lineage>
</organism>
<accession>A0A4Y2I961</accession>
<keyword evidence="2" id="KW-1185">Reference proteome</keyword>
<reference evidence="1 2" key="1">
    <citation type="journal article" date="2019" name="Sci. Rep.">
        <title>Orb-weaving spider Araneus ventricosus genome elucidates the spidroin gene catalogue.</title>
        <authorList>
            <person name="Kono N."/>
            <person name="Nakamura H."/>
            <person name="Ohtoshi R."/>
            <person name="Moran D.A.P."/>
            <person name="Shinohara A."/>
            <person name="Yoshida Y."/>
            <person name="Fujiwara M."/>
            <person name="Mori M."/>
            <person name="Tomita M."/>
            <person name="Arakawa K."/>
        </authorList>
    </citation>
    <scope>NUCLEOTIDE SEQUENCE [LARGE SCALE GENOMIC DNA]</scope>
</reference>
<gene>
    <name evidence="1" type="ORF">AVEN_122378_1</name>
</gene>
<proteinExistence type="predicted"/>
<comment type="caution">
    <text evidence="1">The sequence shown here is derived from an EMBL/GenBank/DDBJ whole genome shotgun (WGS) entry which is preliminary data.</text>
</comment>
<dbReference type="EMBL" id="BGPR01105786">
    <property type="protein sequence ID" value="GBM74218.1"/>
    <property type="molecule type" value="Genomic_DNA"/>
</dbReference>